<dbReference type="RefSeq" id="WP_018590507.1">
    <property type="nucleotide sequence ID" value="NZ_CP117523.1"/>
</dbReference>
<protein>
    <submittedName>
        <fullName evidence="7">Uncharacterized protein</fullName>
    </submittedName>
</protein>
<dbReference type="InterPro" id="IPR051202">
    <property type="entry name" value="Peptidase_C40"/>
</dbReference>
<dbReference type="InterPro" id="IPR036028">
    <property type="entry name" value="SH3-like_dom_sf"/>
</dbReference>
<feature type="domain" description="SH3b" evidence="5">
    <location>
        <begin position="184"/>
        <end position="248"/>
    </location>
</feature>
<dbReference type="SUPFAM" id="SSF50044">
    <property type="entry name" value="SH3-domain"/>
    <property type="match status" value="1"/>
</dbReference>
<dbReference type="PANTHER" id="PTHR47053:SF1">
    <property type="entry name" value="MUREIN DD-ENDOPEPTIDASE MEPH-RELATED"/>
    <property type="match status" value="1"/>
</dbReference>
<dbReference type="Pfam" id="PF08239">
    <property type="entry name" value="SH3_3"/>
    <property type="match status" value="3"/>
</dbReference>
<gene>
    <name evidence="7" type="ORF">TEGL_24420</name>
</gene>
<dbReference type="Gene3D" id="3.90.1720.10">
    <property type="entry name" value="endopeptidase domain like (from Nostoc punctiforme)"/>
    <property type="match status" value="1"/>
</dbReference>
<accession>A0ABZ2EX77</accession>
<evidence type="ECO:0000256" key="2">
    <source>
        <dbReference type="ARBA" id="ARBA00022670"/>
    </source>
</evidence>
<evidence type="ECO:0000313" key="7">
    <source>
        <dbReference type="EMBL" id="WWD84020.1"/>
    </source>
</evidence>
<dbReference type="Proteomes" id="UP001348492">
    <property type="component" value="Chromosome"/>
</dbReference>
<dbReference type="PANTHER" id="PTHR47053">
    <property type="entry name" value="MUREIN DD-ENDOPEPTIDASE MEPH-RELATED"/>
    <property type="match status" value="1"/>
</dbReference>
<keyword evidence="2" id="KW-0645">Protease</keyword>
<evidence type="ECO:0000256" key="1">
    <source>
        <dbReference type="ARBA" id="ARBA00007074"/>
    </source>
</evidence>
<evidence type="ECO:0000256" key="4">
    <source>
        <dbReference type="ARBA" id="ARBA00022807"/>
    </source>
</evidence>
<name>A0ABZ2EX77_9FIRM</name>
<keyword evidence="8" id="KW-1185">Reference proteome</keyword>
<comment type="similarity">
    <text evidence="1">Belongs to the peptidase C40 family.</text>
</comment>
<proteinExistence type="inferred from homology"/>
<organism evidence="7 8">
    <name type="scientific">Terrisporobacter glycolicus ATCC 14880 = DSM 1288</name>
    <dbReference type="NCBI Taxonomy" id="1121315"/>
    <lineage>
        <taxon>Bacteria</taxon>
        <taxon>Bacillati</taxon>
        <taxon>Bacillota</taxon>
        <taxon>Clostridia</taxon>
        <taxon>Peptostreptococcales</taxon>
        <taxon>Peptostreptococcaceae</taxon>
        <taxon>Terrisporobacter</taxon>
    </lineage>
</organism>
<feature type="domain" description="SH3b" evidence="5">
    <location>
        <begin position="41"/>
        <end position="104"/>
    </location>
</feature>
<dbReference type="Pfam" id="PF00877">
    <property type="entry name" value="NLPC_P60"/>
    <property type="match status" value="1"/>
</dbReference>
<evidence type="ECO:0000256" key="3">
    <source>
        <dbReference type="ARBA" id="ARBA00022801"/>
    </source>
</evidence>
<evidence type="ECO:0000259" key="5">
    <source>
        <dbReference type="PROSITE" id="PS51781"/>
    </source>
</evidence>
<dbReference type="InterPro" id="IPR038765">
    <property type="entry name" value="Papain-like_cys_pep_sf"/>
</dbReference>
<keyword evidence="4" id="KW-0788">Thiol protease</keyword>
<dbReference type="InterPro" id="IPR000064">
    <property type="entry name" value="NLP_P60_dom"/>
</dbReference>
<feature type="domain" description="SH3b" evidence="5">
    <location>
        <begin position="112"/>
        <end position="175"/>
    </location>
</feature>
<sequence>MIFNKNTKNISKGIAVGMLATSIMPSVAINENVEASEVRSSKVVEVTCDALNVRTGSSTKHSIAGTVRKGTKLEYISTCSNGWYKVKYKGSTRYVSNKYSKLKGDSTSTSSSKTVQVTGSRVNIRSGAGTKYSIVDTVSKGTKLKYISRCSNGWYKVEYKGKTRYITDEYTKISGSTTTSDSIRKVGKVTASALNVRSGASTKHSVKKTIKKNSVVGVISSYSNGWSKVKLSSSTTGYVSTKYLKVYAGDSNDIKVSYTSSSSSSSSNKPSSNSKLDKVLSTVKAQVGKPYVYGAAGPNSFDCSGLTYYAYKKAGIYLNRTSRDQAKNGKHVSKSNLKAGDLVFFNSGTNSIRHVGMYVGNGKFIHSPSPGKSVKYEKLSTSYYVKGYVTGRRIIY</sequence>
<dbReference type="PROSITE" id="PS51781">
    <property type="entry name" value="SH3B"/>
    <property type="match status" value="3"/>
</dbReference>
<dbReference type="Gene3D" id="2.30.30.40">
    <property type="entry name" value="SH3 Domains"/>
    <property type="match status" value="3"/>
</dbReference>
<dbReference type="SUPFAM" id="SSF54001">
    <property type="entry name" value="Cysteine proteinases"/>
    <property type="match status" value="1"/>
</dbReference>
<keyword evidence="3" id="KW-0378">Hydrolase</keyword>
<evidence type="ECO:0000259" key="6">
    <source>
        <dbReference type="PROSITE" id="PS51935"/>
    </source>
</evidence>
<evidence type="ECO:0000313" key="8">
    <source>
        <dbReference type="Proteomes" id="UP001348492"/>
    </source>
</evidence>
<dbReference type="PROSITE" id="PS51935">
    <property type="entry name" value="NLPC_P60"/>
    <property type="match status" value="1"/>
</dbReference>
<reference evidence="7 8" key="1">
    <citation type="journal article" date="2023" name="PLoS ONE">
        <title>Genome-based metabolic and phylogenomic analysis of three Terrisporobacter species.</title>
        <authorList>
            <person name="Boer T."/>
            <person name="Bengelsdorf F.R."/>
            <person name="Bomeke M."/>
            <person name="Daniel R."/>
            <person name="Poehlein A."/>
        </authorList>
    </citation>
    <scope>NUCLEOTIDE SEQUENCE [LARGE SCALE GENOMIC DNA]</scope>
    <source>
        <strain evidence="7 8">DSM 1288</strain>
    </source>
</reference>
<dbReference type="InterPro" id="IPR003646">
    <property type="entry name" value="SH3-like_bac-type"/>
</dbReference>
<dbReference type="EMBL" id="CP117523">
    <property type="protein sequence ID" value="WWD84020.1"/>
    <property type="molecule type" value="Genomic_DNA"/>
</dbReference>
<feature type="domain" description="NlpC/P60" evidence="6">
    <location>
        <begin position="273"/>
        <end position="395"/>
    </location>
</feature>
<dbReference type="SMART" id="SM00287">
    <property type="entry name" value="SH3b"/>
    <property type="match status" value="3"/>
</dbReference>